<sequence>MNLPTFEQLPNELISLIVASGLDLDSTWALASTSRQIYALIKTDEVNIAYTILCNQIGSQNLPVAISVRTIDGGTVPNPWQVIKFFEDETSYMQAFRLSCNLAIASEMLKTHRTVEFLATCMAHQFLETAAHKFELCGLSEPMKSREMSRIVRAIYMLDMFFRCLALPRINLHPACEIRWRTLEENEVFWTIFAPWELEQMACVHDFLVRALIRVYNTKYSDLYAYCDHRFQQQGIHVGSHSGFLHAQIGQGLAHLGRILINSISVSETAITTPPPPAPPPAVESNDYTHLGQQRRGKMPISKYIFDKLTLFRASHLLEDQDPAQLPPTGLFDPMWIDSDPGPEEFWRRSELKVFACESSGQRYSLPDSQPSLREIGYVFWNFERIQNSSLVYNDCSQHRDAYENWLPPVTLYMEL</sequence>
<name>A0A6J3M7T9_9PEZI</name>
<protein>
    <submittedName>
        <fullName evidence="2">Uncharacterized protein</fullName>
    </submittedName>
</protein>
<dbReference type="Proteomes" id="UP000504637">
    <property type="component" value="Unplaced"/>
</dbReference>
<reference evidence="2" key="1">
    <citation type="submission" date="2020-01" db="EMBL/GenBank/DDBJ databases">
        <authorList>
            <consortium name="DOE Joint Genome Institute"/>
            <person name="Haridas S."/>
            <person name="Albert R."/>
            <person name="Binder M."/>
            <person name="Bloem J."/>
            <person name="Labutti K."/>
            <person name="Salamov A."/>
            <person name="Andreopoulos B."/>
            <person name="Baker S.E."/>
            <person name="Barry K."/>
            <person name="Bills G."/>
            <person name="Bluhm B.H."/>
            <person name="Cannon C."/>
            <person name="Castanera R."/>
            <person name="Culley D.E."/>
            <person name="Daum C."/>
            <person name="Ezra D."/>
            <person name="Gonzalez J.B."/>
            <person name="Henrissat B."/>
            <person name="Kuo A."/>
            <person name="Liang C."/>
            <person name="Lipzen A."/>
            <person name="Lutzoni F."/>
            <person name="Magnuson J."/>
            <person name="Mondo S."/>
            <person name="Nolan M."/>
            <person name="Ohm R."/>
            <person name="Pangilinan J."/>
            <person name="Park H.-J."/>
            <person name="Ramirez L."/>
            <person name="Alfaro M."/>
            <person name="Sun H."/>
            <person name="Tritt A."/>
            <person name="Yoshinaga Y."/>
            <person name="Zwiers L.-H."/>
            <person name="Turgeon B.G."/>
            <person name="Goodwin S.B."/>
            <person name="Spatafora J.W."/>
            <person name="Crous P.W."/>
            <person name="Grigoriev I.V."/>
        </authorList>
    </citation>
    <scope>NUCLEOTIDE SEQUENCE</scope>
    <source>
        <strain evidence="2">CBS 342.82</strain>
    </source>
</reference>
<organism evidence="2">
    <name type="scientific">Dissoconium aciculare CBS 342.82</name>
    <dbReference type="NCBI Taxonomy" id="1314786"/>
    <lineage>
        <taxon>Eukaryota</taxon>
        <taxon>Fungi</taxon>
        <taxon>Dikarya</taxon>
        <taxon>Ascomycota</taxon>
        <taxon>Pezizomycotina</taxon>
        <taxon>Dothideomycetes</taxon>
        <taxon>Dothideomycetidae</taxon>
        <taxon>Mycosphaerellales</taxon>
        <taxon>Dissoconiaceae</taxon>
        <taxon>Dissoconium</taxon>
    </lineage>
</organism>
<accession>A0A6J3M7T9</accession>
<keyword evidence="1" id="KW-1185">Reference proteome</keyword>
<dbReference type="GeneID" id="54366197"/>
<proteinExistence type="predicted"/>
<evidence type="ECO:0000313" key="2">
    <source>
        <dbReference type="RefSeq" id="XP_033460999.1"/>
    </source>
</evidence>
<reference evidence="2" key="3">
    <citation type="submission" date="2025-08" db="UniProtKB">
        <authorList>
            <consortium name="RefSeq"/>
        </authorList>
    </citation>
    <scope>IDENTIFICATION</scope>
    <source>
        <strain evidence="2">CBS 342.82</strain>
    </source>
</reference>
<dbReference type="RefSeq" id="XP_033460999.1">
    <property type="nucleotide sequence ID" value="XM_033608397.1"/>
</dbReference>
<dbReference type="AlphaFoldDB" id="A0A6J3M7T9"/>
<dbReference type="OrthoDB" id="5427059at2759"/>
<reference evidence="2" key="2">
    <citation type="submission" date="2020-04" db="EMBL/GenBank/DDBJ databases">
        <authorList>
            <consortium name="NCBI Genome Project"/>
        </authorList>
    </citation>
    <scope>NUCLEOTIDE SEQUENCE</scope>
    <source>
        <strain evidence="2">CBS 342.82</strain>
    </source>
</reference>
<gene>
    <name evidence="2" type="ORF">K489DRAFT_429987</name>
</gene>
<evidence type="ECO:0000313" key="1">
    <source>
        <dbReference type="Proteomes" id="UP000504637"/>
    </source>
</evidence>